<accession>X1CM53</accession>
<organism evidence="1">
    <name type="scientific">marine sediment metagenome</name>
    <dbReference type="NCBI Taxonomy" id="412755"/>
    <lineage>
        <taxon>unclassified sequences</taxon>
        <taxon>metagenomes</taxon>
        <taxon>ecological metagenomes</taxon>
    </lineage>
</organism>
<evidence type="ECO:0000313" key="1">
    <source>
        <dbReference type="EMBL" id="GAG97268.1"/>
    </source>
</evidence>
<comment type="caution">
    <text evidence="1">The sequence shown here is derived from an EMBL/GenBank/DDBJ whole genome shotgun (WGS) entry which is preliminary data.</text>
</comment>
<gene>
    <name evidence="1" type="ORF">S01H4_47203</name>
</gene>
<reference evidence="1" key="1">
    <citation type="journal article" date="2014" name="Front. Microbiol.">
        <title>High frequency of phylogenetically diverse reductive dehalogenase-homologous genes in deep subseafloor sedimentary metagenomes.</title>
        <authorList>
            <person name="Kawai M."/>
            <person name="Futagami T."/>
            <person name="Toyoda A."/>
            <person name="Takaki Y."/>
            <person name="Nishi S."/>
            <person name="Hori S."/>
            <person name="Arai W."/>
            <person name="Tsubouchi T."/>
            <person name="Morono Y."/>
            <person name="Uchiyama I."/>
            <person name="Ito T."/>
            <person name="Fujiyama A."/>
            <person name="Inagaki F."/>
            <person name="Takami H."/>
        </authorList>
    </citation>
    <scope>NUCLEOTIDE SEQUENCE</scope>
    <source>
        <strain evidence="1">Expedition CK06-06</strain>
    </source>
</reference>
<sequence>MHVSSQTSIYLGNIKLPGKIFIGAISVVKKTPVKTIKRVSVKNTLKKLSAVDDIYIYHEYKLKQEELRIVFKFSIIIIM</sequence>
<proteinExistence type="predicted"/>
<name>X1CM53_9ZZZZ</name>
<dbReference type="AlphaFoldDB" id="X1CM53"/>
<dbReference type="EMBL" id="BART01026469">
    <property type="protein sequence ID" value="GAG97268.1"/>
    <property type="molecule type" value="Genomic_DNA"/>
</dbReference>
<protein>
    <submittedName>
        <fullName evidence="1">Uncharacterized protein</fullName>
    </submittedName>
</protein>